<protein>
    <submittedName>
        <fullName evidence="2">Glycosyl transferase, group 2 family</fullName>
    </submittedName>
</protein>
<keyword evidence="2" id="KW-0808">Transferase</keyword>
<sequence length="338" mass="39196">MMTYNHHEYIGKAIDGALEQKTDFPYRLIIHDDASPDGTGDIIREYADHHPDVIVPLIERENQYSQGKIGGFDLLTLLKDSTYLAICEGDDFWCDPDKLQKQVDYMNAHPECSYCFSNAYDVDSHGTVIRERINAASSRTFTPEEIIQGFDDFPATASVLVRTRDFLTVPMELMTAGQVGDEPLRNYLMTKGNAYCFADKTCCYRVLTPGSWTSRFKEDLTFSLSQDKAICDYYKRFDAYSEGRFHAILVGKYKKHDCVSCLRSLDLRKLKKLYKEFYRKRSFIVRLIITIKYYCPPINMAIRYVHYGREKGMKGYHAQHNFFKDLGHPMQVDPWLLS</sequence>
<dbReference type="STRING" id="78345.BMERY_1723"/>
<reference evidence="2 3" key="1">
    <citation type="submission" date="2014-03" db="EMBL/GenBank/DDBJ databases">
        <title>Genomics of Bifidobacteria.</title>
        <authorList>
            <person name="Ventura M."/>
            <person name="Milani C."/>
            <person name="Lugli G.A."/>
        </authorList>
    </citation>
    <scope>NUCLEOTIDE SEQUENCE [LARGE SCALE GENOMIC DNA]</scope>
    <source>
        <strain evidence="2 3">LMG 11341</strain>
    </source>
</reference>
<dbReference type="Pfam" id="PF00535">
    <property type="entry name" value="Glycos_transf_2"/>
    <property type="match status" value="1"/>
</dbReference>
<dbReference type="InterPro" id="IPR029044">
    <property type="entry name" value="Nucleotide-diphossugar_trans"/>
</dbReference>
<organism evidence="2 3">
    <name type="scientific">Bifidobacterium merycicum</name>
    <dbReference type="NCBI Taxonomy" id="78345"/>
    <lineage>
        <taxon>Bacteria</taxon>
        <taxon>Bacillati</taxon>
        <taxon>Actinomycetota</taxon>
        <taxon>Actinomycetes</taxon>
        <taxon>Bifidobacteriales</taxon>
        <taxon>Bifidobacteriaceae</taxon>
        <taxon>Bifidobacterium</taxon>
    </lineage>
</organism>
<proteinExistence type="predicted"/>
<evidence type="ECO:0000313" key="2">
    <source>
        <dbReference type="EMBL" id="KFI69634.1"/>
    </source>
</evidence>
<dbReference type="Proteomes" id="UP000029060">
    <property type="component" value="Unassembled WGS sequence"/>
</dbReference>
<feature type="domain" description="Glycosyltransferase 2-like" evidence="1">
    <location>
        <begin position="1"/>
        <end position="132"/>
    </location>
</feature>
<dbReference type="GO" id="GO:0016758">
    <property type="term" value="F:hexosyltransferase activity"/>
    <property type="evidence" value="ECO:0007669"/>
    <property type="project" value="UniProtKB-ARBA"/>
</dbReference>
<accession>A0A087BF34</accession>
<gene>
    <name evidence="2" type="ORF">BMERY_1723</name>
</gene>
<dbReference type="Gene3D" id="3.90.550.10">
    <property type="entry name" value="Spore Coat Polysaccharide Biosynthesis Protein SpsA, Chain A"/>
    <property type="match status" value="1"/>
</dbReference>
<dbReference type="eggNOG" id="COG0463">
    <property type="taxonomic scope" value="Bacteria"/>
</dbReference>
<evidence type="ECO:0000313" key="3">
    <source>
        <dbReference type="Proteomes" id="UP000029060"/>
    </source>
</evidence>
<evidence type="ECO:0000259" key="1">
    <source>
        <dbReference type="Pfam" id="PF00535"/>
    </source>
</evidence>
<dbReference type="PANTHER" id="PTHR22916">
    <property type="entry name" value="GLYCOSYLTRANSFERASE"/>
    <property type="match status" value="1"/>
</dbReference>
<dbReference type="EMBL" id="JGZC01000008">
    <property type="protein sequence ID" value="KFI69634.1"/>
    <property type="molecule type" value="Genomic_DNA"/>
</dbReference>
<dbReference type="AlphaFoldDB" id="A0A087BF34"/>
<dbReference type="SUPFAM" id="SSF53448">
    <property type="entry name" value="Nucleotide-diphospho-sugar transferases"/>
    <property type="match status" value="1"/>
</dbReference>
<keyword evidence="3" id="KW-1185">Reference proteome</keyword>
<dbReference type="InterPro" id="IPR001173">
    <property type="entry name" value="Glyco_trans_2-like"/>
</dbReference>
<comment type="caution">
    <text evidence="2">The sequence shown here is derived from an EMBL/GenBank/DDBJ whole genome shotgun (WGS) entry which is preliminary data.</text>
</comment>
<name>A0A087BF34_9BIFI</name>
<dbReference type="PANTHER" id="PTHR22916:SF3">
    <property type="entry name" value="UDP-GLCNAC:BETAGAL BETA-1,3-N-ACETYLGLUCOSAMINYLTRANSFERASE-LIKE PROTEIN 1"/>
    <property type="match status" value="1"/>
</dbReference>